<evidence type="ECO:0000313" key="1">
    <source>
        <dbReference type="EMBL" id="MTH36441.1"/>
    </source>
</evidence>
<dbReference type="Proteomes" id="UP000442533">
    <property type="component" value="Unassembled WGS sequence"/>
</dbReference>
<dbReference type="EMBL" id="WMIF01000039">
    <property type="protein sequence ID" value="MTH36441.1"/>
    <property type="molecule type" value="Genomic_DNA"/>
</dbReference>
<organism evidence="1 2">
    <name type="scientific">Paracoccus limosus</name>
    <dbReference type="NCBI Taxonomy" id="913252"/>
    <lineage>
        <taxon>Bacteria</taxon>
        <taxon>Pseudomonadati</taxon>
        <taxon>Pseudomonadota</taxon>
        <taxon>Alphaproteobacteria</taxon>
        <taxon>Rhodobacterales</taxon>
        <taxon>Paracoccaceae</taxon>
        <taxon>Paracoccus</taxon>
    </lineage>
</organism>
<dbReference type="RefSeq" id="WP_155065954.1">
    <property type="nucleotide sequence ID" value="NZ_WMIF01000039.1"/>
</dbReference>
<sequence length="92" mass="10110">MSQMPKMLVAIDPDALAELKAEISALRSEIRSVRMTPAPEWVPAGEYAKLAGVTRRTVMNWISAGQIESNRHGATVMVRAGQIQSAQFLESR</sequence>
<dbReference type="OrthoDB" id="7875567at2"/>
<dbReference type="AlphaFoldDB" id="A0A844HA97"/>
<evidence type="ECO:0000313" key="2">
    <source>
        <dbReference type="Proteomes" id="UP000442533"/>
    </source>
</evidence>
<keyword evidence="2" id="KW-1185">Reference proteome</keyword>
<protein>
    <recommendedName>
        <fullName evidence="3">Helix-turn-helix domain-containing protein</fullName>
    </recommendedName>
</protein>
<reference evidence="1 2" key="1">
    <citation type="submission" date="2019-11" db="EMBL/GenBank/DDBJ databases">
        <authorList>
            <person name="Dong K."/>
        </authorList>
    </citation>
    <scope>NUCLEOTIDE SEQUENCE [LARGE SCALE GENOMIC DNA]</scope>
    <source>
        <strain evidence="1 2">JCM 17370</strain>
    </source>
</reference>
<evidence type="ECO:0008006" key="3">
    <source>
        <dbReference type="Google" id="ProtNLM"/>
    </source>
</evidence>
<gene>
    <name evidence="1" type="ORF">GL279_17775</name>
</gene>
<name>A0A844HA97_9RHOB</name>
<accession>A0A844HA97</accession>
<comment type="caution">
    <text evidence="1">The sequence shown here is derived from an EMBL/GenBank/DDBJ whole genome shotgun (WGS) entry which is preliminary data.</text>
</comment>
<proteinExistence type="predicted"/>